<sequence length="285" mass="32570">MMKQCLKYVVCRVKNDKFLTLICSEVNLTFILIPKDTWWVDFGATTHAIESFRLQLKIGFHLDSFETFVMISFKGNLISISSLDKFGFSCSFGNNKVSLYQNSNVVGYGSLIDNLYMLDVVSFHNEILQTGSRGHIFKQRIQRLVLDEILGPLDLSNFEVCVECIKGKRTNMRKLKIQILDVFKSFKAEIEFQLGKKIKAIKSNHSGEYYECGIVLQYIMSGKPSMNDGEDLKTTVYILNMVSTKTVNKTPYELWTGKSQAPNTCTFGVVQLKHGLMGRMKENWI</sequence>
<reference evidence="1" key="1">
    <citation type="submission" date="2018-05" db="EMBL/GenBank/DDBJ databases">
        <title>Draft genome of Mucuna pruriens seed.</title>
        <authorList>
            <person name="Nnadi N.E."/>
            <person name="Vos R."/>
            <person name="Hasami M.H."/>
            <person name="Devisetty U.K."/>
            <person name="Aguiy J.C."/>
        </authorList>
    </citation>
    <scope>NUCLEOTIDE SEQUENCE [LARGE SCALE GENOMIC DNA]</scope>
    <source>
        <strain evidence="1">JCA_2017</strain>
    </source>
</reference>
<dbReference type="AlphaFoldDB" id="A0A371GZJ6"/>
<keyword evidence="2" id="KW-1185">Reference proteome</keyword>
<dbReference type="Proteomes" id="UP000257109">
    <property type="component" value="Unassembled WGS sequence"/>
</dbReference>
<evidence type="ECO:0000313" key="1">
    <source>
        <dbReference type="EMBL" id="RDX95964.1"/>
    </source>
</evidence>
<accession>A0A371GZJ6</accession>
<feature type="non-terminal residue" evidence="1">
    <location>
        <position position="1"/>
    </location>
</feature>
<dbReference type="OrthoDB" id="7691805at2759"/>
<evidence type="ECO:0000313" key="2">
    <source>
        <dbReference type="Proteomes" id="UP000257109"/>
    </source>
</evidence>
<name>A0A371GZJ6_MUCPR</name>
<organism evidence="1 2">
    <name type="scientific">Mucuna pruriens</name>
    <name type="common">Velvet bean</name>
    <name type="synonym">Dolichos pruriens</name>
    <dbReference type="NCBI Taxonomy" id="157652"/>
    <lineage>
        <taxon>Eukaryota</taxon>
        <taxon>Viridiplantae</taxon>
        <taxon>Streptophyta</taxon>
        <taxon>Embryophyta</taxon>
        <taxon>Tracheophyta</taxon>
        <taxon>Spermatophyta</taxon>
        <taxon>Magnoliopsida</taxon>
        <taxon>eudicotyledons</taxon>
        <taxon>Gunneridae</taxon>
        <taxon>Pentapetalae</taxon>
        <taxon>rosids</taxon>
        <taxon>fabids</taxon>
        <taxon>Fabales</taxon>
        <taxon>Fabaceae</taxon>
        <taxon>Papilionoideae</taxon>
        <taxon>50 kb inversion clade</taxon>
        <taxon>NPAAA clade</taxon>
        <taxon>indigoferoid/millettioid clade</taxon>
        <taxon>Phaseoleae</taxon>
        <taxon>Mucuna</taxon>
    </lineage>
</organism>
<gene>
    <name evidence="1" type="ORF">CR513_21433</name>
</gene>
<dbReference type="EMBL" id="QJKJ01004004">
    <property type="protein sequence ID" value="RDX95964.1"/>
    <property type="molecule type" value="Genomic_DNA"/>
</dbReference>
<evidence type="ECO:0008006" key="3">
    <source>
        <dbReference type="Google" id="ProtNLM"/>
    </source>
</evidence>
<comment type="caution">
    <text evidence="1">The sequence shown here is derived from an EMBL/GenBank/DDBJ whole genome shotgun (WGS) entry which is preliminary data.</text>
</comment>
<protein>
    <recommendedName>
        <fullName evidence="3">GAG-pre-integrase domain-containing protein</fullName>
    </recommendedName>
</protein>
<proteinExistence type="predicted"/>